<evidence type="ECO:0000313" key="1">
    <source>
        <dbReference type="EMBL" id="TQL78046.1"/>
    </source>
</evidence>
<dbReference type="InParanoid" id="A0A543AZR6"/>
<dbReference type="Proteomes" id="UP000317043">
    <property type="component" value="Unassembled WGS sequence"/>
</dbReference>
<comment type="caution">
    <text evidence="1">The sequence shown here is derived from an EMBL/GenBank/DDBJ whole genome shotgun (WGS) entry which is preliminary data.</text>
</comment>
<accession>A0A543AZR6</accession>
<dbReference type="AlphaFoldDB" id="A0A543AZR6"/>
<name>A0A543AZR6_9ACTN</name>
<dbReference type="InterPro" id="IPR011990">
    <property type="entry name" value="TPR-like_helical_dom_sf"/>
</dbReference>
<dbReference type="SUPFAM" id="SSF48452">
    <property type="entry name" value="TPR-like"/>
    <property type="match status" value="1"/>
</dbReference>
<proteinExistence type="predicted"/>
<dbReference type="EMBL" id="VFOW01000001">
    <property type="protein sequence ID" value="TQL78046.1"/>
    <property type="molecule type" value="Genomic_DNA"/>
</dbReference>
<keyword evidence="2" id="KW-1185">Reference proteome</keyword>
<reference evidence="1 2" key="1">
    <citation type="submission" date="2019-06" db="EMBL/GenBank/DDBJ databases">
        <title>Sequencing the genomes of 1000 actinobacteria strains.</title>
        <authorList>
            <person name="Klenk H.-P."/>
        </authorList>
    </citation>
    <scope>NUCLEOTIDE SEQUENCE [LARGE SCALE GENOMIC DNA]</scope>
    <source>
        <strain evidence="1 2">DSM 45928</strain>
    </source>
</reference>
<dbReference type="RefSeq" id="WP_170183349.1">
    <property type="nucleotide sequence ID" value="NZ_JBHTGS010000001.1"/>
</dbReference>
<organism evidence="1 2">
    <name type="scientific">Stackebrandtia endophytica</name>
    <dbReference type="NCBI Taxonomy" id="1496996"/>
    <lineage>
        <taxon>Bacteria</taxon>
        <taxon>Bacillati</taxon>
        <taxon>Actinomycetota</taxon>
        <taxon>Actinomycetes</taxon>
        <taxon>Glycomycetales</taxon>
        <taxon>Glycomycetaceae</taxon>
        <taxon>Stackebrandtia</taxon>
    </lineage>
</organism>
<sequence>MKIASVFRRLRSAPKYAYWHISVRLLRNQQSGPGAAKLGHALRQIGRWAEAEAAYRVALKSSREPAPSKRLELARASWSHELSVILSKQEKHEAAYRAARDACAADDTPLPHAWQLRCTAKKVESNVGIVLAGQQIRRSGICTATLLWELAEAYTALSHWAEAKEALTSYVRIKPNDAEAQLRLGRICALIAKWRGTFTGPVDGGREALVFTPIPETARESDLSVVTCRKAALKAFVQATTLKPRRIRWRSGLADAHAAVGDLEKCIAAYEEALGMAEKAKGTWTFAVKHRWQYKIESARASLGEARVEDPHFDCAVTVPEPVPAPTAGRIPGLFFAQITYSGLHLSGLVSAVDCQELTISLDGVPIRRVKVDNSEILGTFVYAAGRNALPYFPVTADITVTTADGQPLQAAAGGDLMRLSIPHGDGSAMKFARSGHTLDKKGGIPYTSEQTRDRQDRYLRTYARVREFFETELDKSLFLIYGTLLGYHREGDFIKGDDDFDGGWISAHSEPQQVKAEAFDIIVELVKAGFVVSFNRRGRLLRVQLAEEVDEQDMHLDLHPIWFRNGNVWLHNNCSFPATREDFLPVTTGKLRDIEVAVPAATEKFLRNQYGASWNVPDPGFTYHDSDVHPSVLRHLSEALITIPEYRDLADRVKRETAGNPDAGRFFSVGSQEFYPLGRFIG</sequence>
<dbReference type="Gene3D" id="1.25.40.10">
    <property type="entry name" value="Tetratricopeptide repeat domain"/>
    <property type="match status" value="1"/>
</dbReference>
<protein>
    <submittedName>
        <fullName evidence="1">Tetratricopeptide repeat protein</fullName>
    </submittedName>
</protein>
<evidence type="ECO:0000313" key="2">
    <source>
        <dbReference type="Proteomes" id="UP000317043"/>
    </source>
</evidence>
<gene>
    <name evidence="1" type="ORF">FB566_3622</name>
</gene>
<dbReference type="SMART" id="SM00028">
    <property type="entry name" value="TPR"/>
    <property type="match status" value="3"/>
</dbReference>
<dbReference type="InterPro" id="IPR019734">
    <property type="entry name" value="TPR_rpt"/>
</dbReference>